<feature type="transmembrane region" description="Helical" evidence="1">
    <location>
        <begin position="29"/>
        <end position="50"/>
    </location>
</feature>
<dbReference type="GO" id="GO:0009103">
    <property type="term" value="P:lipopolysaccharide biosynthetic process"/>
    <property type="evidence" value="ECO:0007669"/>
    <property type="project" value="TreeGrafter"/>
</dbReference>
<feature type="transmembrane region" description="Helical" evidence="1">
    <location>
        <begin position="136"/>
        <end position="157"/>
    </location>
</feature>
<keyword evidence="1" id="KW-1133">Transmembrane helix</keyword>
<proteinExistence type="predicted"/>
<dbReference type="RefSeq" id="WP_109705906.1">
    <property type="nucleotide sequence ID" value="NZ_QGDB01000003.1"/>
</dbReference>
<comment type="caution">
    <text evidence="4">The sequence shown here is derived from an EMBL/GenBank/DDBJ whole genome shotgun (WGS) entry which is preliminary data.</text>
</comment>
<keyword evidence="1" id="KW-0472">Membrane</keyword>
<dbReference type="InterPro" id="IPR002656">
    <property type="entry name" value="Acyl_transf_3_dom"/>
</dbReference>
<evidence type="ECO:0000259" key="3">
    <source>
        <dbReference type="Pfam" id="PF19040"/>
    </source>
</evidence>
<organism evidence="4 5">
    <name type="scientific">Falsochrobactrum shanghaiense</name>
    <dbReference type="NCBI Taxonomy" id="2201899"/>
    <lineage>
        <taxon>Bacteria</taxon>
        <taxon>Pseudomonadati</taxon>
        <taxon>Pseudomonadota</taxon>
        <taxon>Alphaproteobacteria</taxon>
        <taxon>Hyphomicrobiales</taxon>
        <taxon>Brucellaceae</taxon>
        <taxon>Falsochrobactrum</taxon>
    </lineage>
</organism>
<dbReference type="GO" id="GO:0016747">
    <property type="term" value="F:acyltransferase activity, transferring groups other than amino-acyl groups"/>
    <property type="evidence" value="ECO:0007669"/>
    <property type="project" value="InterPro"/>
</dbReference>
<dbReference type="Pfam" id="PF19040">
    <property type="entry name" value="SGNH"/>
    <property type="match status" value="1"/>
</dbReference>
<feature type="domain" description="SGNH" evidence="3">
    <location>
        <begin position="414"/>
        <end position="628"/>
    </location>
</feature>
<feature type="transmembrane region" description="Helical" evidence="1">
    <location>
        <begin position="284"/>
        <end position="306"/>
    </location>
</feature>
<feature type="transmembrane region" description="Helical" evidence="1">
    <location>
        <begin position="190"/>
        <end position="212"/>
    </location>
</feature>
<dbReference type="Pfam" id="PF01757">
    <property type="entry name" value="Acyl_transf_3"/>
    <property type="match status" value="1"/>
</dbReference>
<name>A0A316J726_9HYPH</name>
<keyword evidence="4" id="KW-0012">Acyltransferase</keyword>
<keyword evidence="5" id="KW-1185">Reference proteome</keyword>
<dbReference type="PANTHER" id="PTHR23028:SF53">
    <property type="entry name" value="ACYL_TRANSF_3 DOMAIN-CONTAINING PROTEIN"/>
    <property type="match status" value="1"/>
</dbReference>
<reference evidence="4 5" key="1">
    <citation type="submission" date="2018-05" db="EMBL/GenBank/DDBJ databases">
        <title>Comparative genomic sequence analysis between strain HN4 and CCM 8460T (Falsochrobactrum ovis) will provide more evidence to prove that HN4 is a new species of Falsochrobactrum.</title>
        <authorList>
            <person name="Lyu W."/>
            <person name="Sun L."/>
            <person name="Yao L."/>
        </authorList>
    </citation>
    <scope>NUCLEOTIDE SEQUENCE [LARGE SCALE GENOMIC DNA]</scope>
    <source>
        <strain evidence="4 5">HN4</strain>
    </source>
</reference>
<feature type="transmembrane region" description="Helical" evidence="1">
    <location>
        <begin position="70"/>
        <end position="91"/>
    </location>
</feature>
<evidence type="ECO:0000256" key="1">
    <source>
        <dbReference type="SAM" id="Phobius"/>
    </source>
</evidence>
<feature type="transmembrane region" description="Helical" evidence="1">
    <location>
        <begin position="219"/>
        <end position="239"/>
    </location>
</feature>
<accession>A0A316J726</accession>
<dbReference type="InterPro" id="IPR050879">
    <property type="entry name" value="Acyltransferase_3"/>
</dbReference>
<dbReference type="AlphaFoldDB" id="A0A316J726"/>
<dbReference type="InterPro" id="IPR043968">
    <property type="entry name" value="SGNH"/>
</dbReference>
<keyword evidence="1" id="KW-0812">Transmembrane</keyword>
<evidence type="ECO:0000313" key="4">
    <source>
        <dbReference type="EMBL" id="PWL17667.1"/>
    </source>
</evidence>
<feature type="transmembrane region" description="Helical" evidence="1">
    <location>
        <begin position="312"/>
        <end position="333"/>
    </location>
</feature>
<dbReference type="GO" id="GO:0016020">
    <property type="term" value="C:membrane"/>
    <property type="evidence" value="ECO:0007669"/>
    <property type="project" value="TreeGrafter"/>
</dbReference>
<dbReference type="EMBL" id="QGDB01000003">
    <property type="protein sequence ID" value="PWL17667.1"/>
    <property type="molecule type" value="Genomic_DNA"/>
</dbReference>
<feature type="transmembrane region" description="Helical" evidence="1">
    <location>
        <begin position="345"/>
        <end position="367"/>
    </location>
</feature>
<dbReference type="OrthoDB" id="9796461at2"/>
<feature type="domain" description="Acyltransferase 3" evidence="2">
    <location>
        <begin position="5"/>
        <end position="327"/>
    </location>
</feature>
<protein>
    <submittedName>
        <fullName evidence="4">Acyltransferase</fullName>
    </submittedName>
</protein>
<keyword evidence="4" id="KW-0808">Transferase</keyword>
<gene>
    <name evidence="4" type="ORF">DKP76_07765</name>
</gene>
<evidence type="ECO:0000259" key="2">
    <source>
        <dbReference type="Pfam" id="PF01757"/>
    </source>
</evidence>
<feature type="transmembrane region" description="Helical" evidence="1">
    <location>
        <begin position="245"/>
        <end position="264"/>
    </location>
</feature>
<sequence>MVYRYDIDGLRAIAVLAVVLFHIDPNWVPGGFIGVDIFFVISGFLITSIIQRQMQTGKFSFREFYRRRILRILPAATLVITTTLLVGQFVMLPDDLNELAKSAAAAQLWSANIYFTFFLDTGYFADAAILQPLLHLWSLGIEEQFYLFWPVALLFGMRWQRQNLFWVLVIVTMIASFILGQLIAAEHTEFAYYMLPSRAGQLLAGALIAAAIARGLKPAPLIANISSLFGAILIGWSLFALSGDMIYPGINAVPPTIGAALMLYGGAGRGNFVSVPLMLPPVRYIGLISYSLYLWHWPIMSFYWYAFGEPYLTAKLTLFGMMLLLSIMSYYLVENPFRHLRVNASAAFLRIAAIPALCIIALSSMLLTTDGYGIYALSPVYKTELTRLAADSRPAFSAQYVCQSYLVTDKMLTNPDCIINGDIPDALLWGDSNAAHYVGVLSQAAEELGFSFRNIAHSSCPPVLDIPEHFVRDTVKERCRESGERVRTILTKYHTIIIAAQWDAYLNKPDFNTAMSSTLTKLIMGGHQVFVIGIIPRLGKYDRNCSLKRLKLPSLHCEAQTTIRQDITTATNEKIRALTEETGGTFLSFNQGTCTKGRCSPFMDGEGLYYDTSHWSVFGSLKIGSALRKAGLFPQELRRVPAFSSTLAPATASQNTH</sequence>
<dbReference type="PANTHER" id="PTHR23028">
    <property type="entry name" value="ACETYLTRANSFERASE"/>
    <property type="match status" value="1"/>
</dbReference>
<dbReference type="Proteomes" id="UP000245865">
    <property type="component" value="Unassembled WGS sequence"/>
</dbReference>
<feature type="transmembrane region" description="Helical" evidence="1">
    <location>
        <begin position="164"/>
        <end position="184"/>
    </location>
</feature>
<evidence type="ECO:0000313" key="5">
    <source>
        <dbReference type="Proteomes" id="UP000245865"/>
    </source>
</evidence>